<dbReference type="PANTHER" id="PTHR45710">
    <property type="entry name" value="C-TYPE LECTIN DOMAIN-CONTAINING PROTEIN 180"/>
    <property type="match status" value="1"/>
</dbReference>
<comment type="subcellular location">
    <subcellularLocation>
        <location evidence="1">Cell membrane</location>
        <topology evidence="1">Single-pass type II membrane protein</topology>
    </subcellularLocation>
    <subcellularLocation>
        <location evidence="2">Secreted</location>
    </subcellularLocation>
</comment>
<dbReference type="GO" id="GO:0030246">
    <property type="term" value="F:carbohydrate binding"/>
    <property type="evidence" value="ECO:0007669"/>
    <property type="project" value="UniProtKB-KW"/>
</dbReference>
<accession>A0A803TSV6</accession>
<feature type="transmembrane region" description="Helical" evidence="5">
    <location>
        <begin position="58"/>
        <end position="83"/>
    </location>
</feature>
<evidence type="ECO:0000256" key="3">
    <source>
        <dbReference type="ARBA" id="ARBA00022525"/>
    </source>
</evidence>
<dbReference type="InterPro" id="IPR001304">
    <property type="entry name" value="C-type_lectin-like"/>
</dbReference>
<protein>
    <recommendedName>
        <fullName evidence="6">C-type lectin domain-containing protein</fullName>
    </recommendedName>
</protein>
<dbReference type="AlphaFoldDB" id="A0A803TSV6"/>
<dbReference type="Proteomes" id="UP000001646">
    <property type="component" value="Chromosome 2"/>
</dbReference>
<reference evidence="7" key="3">
    <citation type="submission" date="2025-09" db="UniProtKB">
        <authorList>
            <consortium name="Ensembl"/>
        </authorList>
    </citation>
    <scope>IDENTIFICATION</scope>
</reference>
<dbReference type="GO" id="GO:0005576">
    <property type="term" value="C:extracellular region"/>
    <property type="evidence" value="ECO:0007669"/>
    <property type="project" value="UniProtKB-SubCell"/>
</dbReference>
<evidence type="ECO:0000256" key="1">
    <source>
        <dbReference type="ARBA" id="ARBA00004401"/>
    </source>
</evidence>
<keyword evidence="5" id="KW-0812">Transmembrane</keyword>
<dbReference type="InterPro" id="IPR050828">
    <property type="entry name" value="C-type_lectin/matrix_domain"/>
</dbReference>
<sequence>MAEAHIKETRMNLNEEEKGAEIEAVKMPLGRRSCRKAPFKKGSSLKNCWCYKSERGEWVVPVTCFSLVILTMTVIILILAILFTERKNEGCPDLLPAVFADPCPKGWLGYQMKCYYFSVNEGNWTSGNSHCSSHNASLAVVGSQETLDFFLHYKSPPDHWIGLQKDSGQPWRWINGSIFTEGLFRLRMEEGKRCAYLNHITVSSSSCTREGPWICSKEMTKDITWIAKAKT</sequence>
<dbReference type="SUPFAM" id="SSF56436">
    <property type="entry name" value="C-type lectin-like"/>
    <property type="match status" value="1"/>
</dbReference>
<evidence type="ECO:0000256" key="2">
    <source>
        <dbReference type="ARBA" id="ARBA00004613"/>
    </source>
</evidence>
<dbReference type="InterPro" id="IPR016186">
    <property type="entry name" value="C-type_lectin-like/link_sf"/>
</dbReference>
<keyword evidence="8" id="KW-1185">Reference proteome</keyword>
<evidence type="ECO:0000259" key="6">
    <source>
        <dbReference type="PROSITE" id="PS50041"/>
    </source>
</evidence>
<keyword evidence="3" id="KW-0964">Secreted</keyword>
<evidence type="ECO:0000313" key="8">
    <source>
        <dbReference type="Proteomes" id="UP000001646"/>
    </source>
</evidence>
<dbReference type="GO" id="GO:0005886">
    <property type="term" value="C:plasma membrane"/>
    <property type="evidence" value="ECO:0007669"/>
    <property type="project" value="UniProtKB-SubCell"/>
</dbReference>
<keyword evidence="4" id="KW-0430">Lectin</keyword>
<reference evidence="7 8" key="1">
    <citation type="submission" date="2009-12" db="EMBL/GenBank/DDBJ databases">
        <title>The Genome Sequence of Anolis carolinensis (Green Anole Lizard).</title>
        <authorList>
            <consortium name="The Genome Sequencing Platform"/>
            <person name="Di Palma F."/>
            <person name="Alfoldi J."/>
            <person name="Heiman D."/>
            <person name="Young S."/>
            <person name="Grabherr M."/>
            <person name="Johnson J."/>
            <person name="Lander E.S."/>
            <person name="Lindblad-Toh K."/>
        </authorList>
    </citation>
    <scope>NUCLEOTIDE SEQUENCE [LARGE SCALE GENOMIC DNA]</scope>
    <source>
        <strain evidence="7 8">JBL SC #1</strain>
    </source>
</reference>
<evidence type="ECO:0000256" key="4">
    <source>
        <dbReference type="ARBA" id="ARBA00022734"/>
    </source>
</evidence>
<dbReference type="PANTHER" id="PTHR45710:SF35">
    <property type="entry name" value="C-TYPE LECTIN DOMAIN FAMILY 2 MEMBER D"/>
    <property type="match status" value="1"/>
</dbReference>
<dbReference type="InterPro" id="IPR016187">
    <property type="entry name" value="CTDL_fold"/>
</dbReference>
<evidence type="ECO:0000313" key="7">
    <source>
        <dbReference type="Ensembl" id="ENSACAP00000038296.1"/>
    </source>
</evidence>
<dbReference type="InParanoid" id="A0A803TSV6"/>
<organism evidence="7 8">
    <name type="scientific">Anolis carolinensis</name>
    <name type="common">Green anole</name>
    <name type="synonym">American chameleon</name>
    <dbReference type="NCBI Taxonomy" id="28377"/>
    <lineage>
        <taxon>Eukaryota</taxon>
        <taxon>Metazoa</taxon>
        <taxon>Chordata</taxon>
        <taxon>Craniata</taxon>
        <taxon>Vertebrata</taxon>
        <taxon>Euteleostomi</taxon>
        <taxon>Lepidosauria</taxon>
        <taxon>Squamata</taxon>
        <taxon>Bifurcata</taxon>
        <taxon>Unidentata</taxon>
        <taxon>Episquamata</taxon>
        <taxon>Toxicofera</taxon>
        <taxon>Iguania</taxon>
        <taxon>Dactyloidae</taxon>
        <taxon>Anolis</taxon>
    </lineage>
</organism>
<gene>
    <name evidence="7" type="primary">LOC100559385</name>
</gene>
<dbReference type="InterPro" id="IPR033992">
    <property type="entry name" value="NKR-like_CTLD"/>
</dbReference>
<keyword evidence="5" id="KW-0472">Membrane</keyword>
<keyword evidence="5" id="KW-1133">Transmembrane helix</keyword>
<dbReference type="GeneTree" id="ENSGT00940000162705"/>
<evidence type="ECO:0000256" key="5">
    <source>
        <dbReference type="SAM" id="Phobius"/>
    </source>
</evidence>
<proteinExistence type="predicted"/>
<reference evidence="7" key="2">
    <citation type="submission" date="2025-08" db="UniProtKB">
        <authorList>
            <consortium name="Ensembl"/>
        </authorList>
    </citation>
    <scope>IDENTIFICATION</scope>
</reference>
<feature type="domain" description="C-type lectin" evidence="6">
    <location>
        <begin position="110"/>
        <end position="216"/>
    </location>
</feature>
<dbReference type="CDD" id="cd03593">
    <property type="entry name" value="CLECT_NK_receptors_like"/>
    <property type="match status" value="1"/>
</dbReference>
<dbReference type="Pfam" id="PF00059">
    <property type="entry name" value="Lectin_C"/>
    <property type="match status" value="1"/>
</dbReference>
<name>A0A803TSV6_ANOCA</name>
<dbReference type="SMART" id="SM00034">
    <property type="entry name" value="CLECT"/>
    <property type="match status" value="1"/>
</dbReference>
<dbReference type="Gene3D" id="3.10.100.10">
    <property type="entry name" value="Mannose-Binding Protein A, subunit A"/>
    <property type="match status" value="1"/>
</dbReference>
<dbReference type="PROSITE" id="PS50041">
    <property type="entry name" value="C_TYPE_LECTIN_2"/>
    <property type="match status" value="1"/>
</dbReference>
<dbReference type="Ensembl" id="ENSACAT00000046736.1">
    <property type="protein sequence ID" value="ENSACAP00000038296.1"/>
    <property type="gene ID" value="ENSACAG00000043299.1"/>
</dbReference>